<dbReference type="Proteomes" id="UP001501581">
    <property type="component" value="Unassembled WGS sequence"/>
</dbReference>
<proteinExistence type="predicted"/>
<name>A0ABN1TPK0_9ACTN</name>
<dbReference type="InterPro" id="IPR029060">
    <property type="entry name" value="PIN-like_dom_sf"/>
</dbReference>
<dbReference type="SUPFAM" id="SSF88723">
    <property type="entry name" value="PIN domain-like"/>
    <property type="match status" value="1"/>
</dbReference>
<dbReference type="Gene3D" id="3.40.50.1010">
    <property type="entry name" value="5'-nuclease"/>
    <property type="match status" value="1"/>
</dbReference>
<organism evidence="1 2">
    <name type="scientific">Nocardioides dubius</name>
    <dbReference type="NCBI Taxonomy" id="317019"/>
    <lineage>
        <taxon>Bacteria</taxon>
        <taxon>Bacillati</taxon>
        <taxon>Actinomycetota</taxon>
        <taxon>Actinomycetes</taxon>
        <taxon>Propionibacteriales</taxon>
        <taxon>Nocardioidaceae</taxon>
        <taxon>Nocardioides</taxon>
    </lineage>
</organism>
<gene>
    <name evidence="1" type="ORF">GCM10009668_06730</name>
</gene>
<comment type="caution">
    <text evidence="1">The sequence shown here is derived from an EMBL/GenBank/DDBJ whole genome shotgun (WGS) entry which is preliminary data.</text>
</comment>
<sequence>MNVRPHAILLDAEGLSALAAGERRMQAWAEVALRSSSILYASTATLAEVARGTAANANLRRTAKAVRLVQVDESIGYRAGALRARAASRRRKPRDLTVNAIVAATAIDLPRPTIVLTSDAPDLATLLAGHAVQVESI</sequence>
<keyword evidence="2" id="KW-1185">Reference proteome</keyword>
<reference evidence="1 2" key="1">
    <citation type="journal article" date="2019" name="Int. J. Syst. Evol. Microbiol.">
        <title>The Global Catalogue of Microorganisms (GCM) 10K type strain sequencing project: providing services to taxonomists for standard genome sequencing and annotation.</title>
        <authorList>
            <consortium name="The Broad Institute Genomics Platform"/>
            <consortium name="The Broad Institute Genome Sequencing Center for Infectious Disease"/>
            <person name="Wu L."/>
            <person name="Ma J."/>
        </authorList>
    </citation>
    <scope>NUCLEOTIDE SEQUENCE [LARGE SCALE GENOMIC DNA]</scope>
    <source>
        <strain evidence="1 2">JCM 13008</strain>
    </source>
</reference>
<evidence type="ECO:0000313" key="2">
    <source>
        <dbReference type="Proteomes" id="UP001501581"/>
    </source>
</evidence>
<evidence type="ECO:0008006" key="3">
    <source>
        <dbReference type="Google" id="ProtNLM"/>
    </source>
</evidence>
<dbReference type="EMBL" id="BAAALG010000002">
    <property type="protein sequence ID" value="GAA1093819.1"/>
    <property type="molecule type" value="Genomic_DNA"/>
</dbReference>
<protein>
    <recommendedName>
        <fullName evidence="3">PIN domain-containing protein</fullName>
    </recommendedName>
</protein>
<accession>A0ABN1TPK0</accession>
<evidence type="ECO:0000313" key="1">
    <source>
        <dbReference type="EMBL" id="GAA1093819.1"/>
    </source>
</evidence>
<dbReference type="RefSeq" id="WP_343991349.1">
    <property type="nucleotide sequence ID" value="NZ_BAAALG010000002.1"/>
</dbReference>